<dbReference type="Proteomes" id="UP000027180">
    <property type="component" value="Chromosome"/>
</dbReference>
<evidence type="ECO:0000259" key="1">
    <source>
        <dbReference type="Pfam" id="PF04230"/>
    </source>
</evidence>
<sequence length="353" mass="39844">MPKVGILTFHRCINYGSYWQARCLAEGLASMGVEAVLLEHMSSRVNRAEWRCALQPLLPAATPMEDYPLYKAKIRKFFRSFASLPLSSPFPLENPAAMGDYSLIVVGSDEVWNLRHPWYGGYPVFYGEGLRCGRIVSYAATFGSLTSSERLQGWAEKLRKFSHISVRDLHSERIIRERLGLEPELVLDPCLQFPQMVTASRGDGEAASYIAVYGHSFPTWLQDAVRRWAGDRGYPLVSIGYRNEWANEQWIDAGPEDFARFISEAKAVVTNFFHGCVFSLVNEKPFACVLSDYRSNKIRDLTQLVGAEHHVLTEDTTPSQVEAILGNPLPMDIARRISFLRDTSNAYLSHALQ</sequence>
<organism evidence="2 3">
    <name type="scientific">Rhizobium etli bv. mimosae str. IE4771</name>
    <dbReference type="NCBI Taxonomy" id="1432050"/>
    <lineage>
        <taxon>Bacteria</taxon>
        <taxon>Pseudomonadati</taxon>
        <taxon>Pseudomonadota</taxon>
        <taxon>Alphaproteobacteria</taxon>
        <taxon>Hyphomicrobiales</taxon>
        <taxon>Rhizobiaceae</taxon>
        <taxon>Rhizobium/Agrobacterium group</taxon>
        <taxon>Rhizobium</taxon>
    </lineage>
</organism>
<dbReference type="InterPro" id="IPR007345">
    <property type="entry name" value="Polysacch_pyruvyl_Trfase"/>
</dbReference>
<evidence type="ECO:0000313" key="3">
    <source>
        <dbReference type="Proteomes" id="UP000027180"/>
    </source>
</evidence>
<feature type="domain" description="Polysaccharide pyruvyl transferase" evidence="1">
    <location>
        <begin position="14"/>
        <end position="292"/>
    </location>
</feature>
<proteinExistence type="predicted"/>
<accession>A0A060I7R9</accession>
<dbReference type="KEGG" id="rei:IE4771_CH02905"/>
<keyword evidence="2" id="KW-0808">Transferase</keyword>
<dbReference type="AlphaFoldDB" id="A0A060I7R9"/>
<gene>
    <name evidence="2" type="ORF">IE4771_CH02905</name>
</gene>
<dbReference type="EMBL" id="CP006986">
    <property type="protein sequence ID" value="AIC28000.1"/>
    <property type="molecule type" value="Genomic_DNA"/>
</dbReference>
<dbReference type="GO" id="GO:0016740">
    <property type="term" value="F:transferase activity"/>
    <property type="evidence" value="ECO:0007669"/>
    <property type="project" value="UniProtKB-KW"/>
</dbReference>
<protein>
    <submittedName>
        <fullName evidence="2">Polysaccharide pyruvyl transferase protein</fullName>
    </submittedName>
</protein>
<dbReference type="OrthoDB" id="9799278at2"/>
<evidence type="ECO:0000313" key="2">
    <source>
        <dbReference type="EMBL" id="AIC28000.1"/>
    </source>
</evidence>
<reference evidence="2 3" key="1">
    <citation type="submission" date="2013-12" db="EMBL/GenBank/DDBJ databases">
        <title>Complete genome sequence of Rhizobium etli bv. mimosae IE4771.</title>
        <authorList>
            <person name="Bustos P."/>
            <person name="Santamaria R.I."/>
            <person name="Lozano L."/>
            <person name="Ormeno-Orrillo E."/>
            <person name="Rogel M.A."/>
            <person name="Romero D."/>
            <person name="Cevallos M.A."/>
            <person name="Martinez-Romero E."/>
            <person name="Gonzalez V."/>
        </authorList>
    </citation>
    <scope>NUCLEOTIDE SEQUENCE [LARGE SCALE GENOMIC DNA]</scope>
    <source>
        <strain evidence="2 3">IE4771</strain>
    </source>
</reference>
<dbReference type="Pfam" id="PF04230">
    <property type="entry name" value="PS_pyruv_trans"/>
    <property type="match status" value="1"/>
</dbReference>
<dbReference type="RefSeq" id="WP_038689881.1">
    <property type="nucleotide sequence ID" value="NZ_CP006986.1"/>
</dbReference>
<name>A0A060I7R9_RHIET</name>
<dbReference type="HOGENOM" id="CLU_025617_1_0_5"/>